<evidence type="ECO:0008006" key="5">
    <source>
        <dbReference type="Google" id="ProtNLM"/>
    </source>
</evidence>
<gene>
    <name evidence="3" type="ORF">E2C01_042017</name>
</gene>
<dbReference type="EMBL" id="VSRR010008185">
    <property type="protein sequence ID" value="MPC48249.1"/>
    <property type="molecule type" value="Genomic_DNA"/>
</dbReference>
<protein>
    <recommendedName>
        <fullName evidence="5">Secreted protein</fullName>
    </recommendedName>
</protein>
<accession>A0A5B7FSJ6</accession>
<dbReference type="Proteomes" id="UP000324222">
    <property type="component" value="Unassembled WGS sequence"/>
</dbReference>
<evidence type="ECO:0000313" key="4">
    <source>
        <dbReference type="Proteomes" id="UP000324222"/>
    </source>
</evidence>
<proteinExistence type="predicted"/>
<feature type="compositionally biased region" description="Low complexity" evidence="1">
    <location>
        <begin position="54"/>
        <end position="67"/>
    </location>
</feature>
<feature type="region of interest" description="Disordered" evidence="1">
    <location>
        <begin position="44"/>
        <end position="67"/>
    </location>
</feature>
<organism evidence="3 4">
    <name type="scientific">Portunus trituberculatus</name>
    <name type="common">Swimming crab</name>
    <name type="synonym">Neptunus trituberculatus</name>
    <dbReference type="NCBI Taxonomy" id="210409"/>
    <lineage>
        <taxon>Eukaryota</taxon>
        <taxon>Metazoa</taxon>
        <taxon>Ecdysozoa</taxon>
        <taxon>Arthropoda</taxon>
        <taxon>Crustacea</taxon>
        <taxon>Multicrustacea</taxon>
        <taxon>Malacostraca</taxon>
        <taxon>Eumalacostraca</taxon>
        <taxon>Eucarida</taxon>
        <taxon>Decapoda</taxon>
        <taxon>Pleocyemata</taxon>
        <taxon>Brachyura</taxon>
        <taxon>Eubrachyura</taxon>
        <taxon>Portunoidea</taxon>
        <taxon>Portunidae</taxon>
        <taxon>Portuninae</taxon>
        <taxon>Portunus</taxon>
    </lineage>
</organism>
<reference evidence="3 4" key="1">
    <citation type="submission" date="2019-05" db="EMBL/GenBank/DDBJ databases">
        <title>Another draft genome of Portunus trituberculatus and its Hox gene families provides insights of decapod evolution.</title>
        <authorList>
            <person name="Jeong J.-H."/>
            <person name="Song I."/>
            <person name="Kim S."/>
            <person name="Choi T."/>
            <person name="Kim D."/>
            <person name="Ryu S."/>
            <person name="Kim W."/>
        </authorList>
    </citation>
    <scope>NUCLEOTIDE SEQUENCE [LARGE SCALE GENOMIC DNA]</scope>
    <source>
        <tissue evidence="3">Muscle</tissue>
    </source>
</reference>
<feature type="signal peptide" evidence="2">
    <location>
        <begin position="1"/>
        <end position="23"/>
    </location>
</feature>
<evidence type="ECO:0000256" key="2">
    <source>
        <dbReference type="SAM" id="SignalP"/>
    </source>
</evidence>
<keyword evidence="2" id="KW-0732">Signal</keyword>
<name>A0A5B7FSJ6_PORTR</name>
<evidence type="ECO:0000256" key="1">
    <source>
        <dbReference type="SAM" id="MobiDB-lite"/>
    </source>
</evidence>
<feature type="chain" id="PRO_5022832432" description="Secreted protein" evidence="2">
    <location>
        <begin position="24"/>
        <end position="84"/>
    </location>
</feature>
<dbReference type="AlphaFoldDB" id="A0A5B7FSJ6"/>
<comment type="caution">
    <text evidence="3">The sequence shown here is derived from an EMBL/GenBank/DDBJ whole genome shotgun (WGS) entry which is preliminary data.</text>
</comment>
<evidence type="ECO:0000313" key="3">
    <source>
        <dbReference type="EMBL" id="MPC48249.1"/>
    </source>
</evidence>
<sequence length="84" mass="8592">MARLGGPLFTAGRLLLWVGGLSGAERSLLCNPCWGEAADEVAVRGKGGGRRPGKGTTSKYSSSLSELRSSSCGVEEVSAAPRAP</sequence>
<keyword evidence="4" id="KW-1185">Reference proteome</keyword>